<dbReference type="OrthoDB" id="382467at2157"/>
<dbReference type="Proteomes" id="UP000005233">
    <property type="component" value="Chromosome"/>
</dbReference>
<dbReference type="STRING" id="1041930.Mtc_0307"/>
<sequence length="102" mass="11589">MKSLMELDPNTKLLHDMVDSIPDKGFDKNAEQRRNALHNKIDAVEKTLSENDSNGATNKLQNDIKDKLEKWLVDYEPDNPTQPTKAEALSLVDEITNRLSIL</sequence>
<dbReference type="HOGENOM" id="CLU_2271039_0_0_2"/>
<accession>H8I975</accession>
<dbReference type="RefSeq" id="WP_014404917.1">
    <property type="nucleotide sequence ID" value="NC_017034.1"/>
</dbReference>
<dbReference type="AlphaFoldDB" id="H8I975"/>
<organism evidence="1 2">
    <name type="scientific">Methanocella conradii (strain DSM 24694 / JCM 17849 / CGMCC 1.5162 / HZ254)</name>
    <dbReference type="NCBI Taxonomy" id="1041930"/>
    <lineage>
        <taxon>Archaea</taxon>
        <taxon>Methanobacteriati</taxon>
        <taxon>Methanobacteriota</taxon>
        <taxon>Stenosarchaea group</taxon>
        <taxon>Methanomicrobia</taxon>
        <taxon>Methanocellales</taxon>
        <taxon>Methanocellaceae</taxon>
        <taxon>Methanocella</taxon>
    </lineage>
</organism>
<dbReference type="EMBL" id="CP003243">
    <property type="protein sequence ID" value="AFC99078.1"/>
    <property type="molecule type" value="Genomic_DNA"/>
</dbReference>
<gene>
    <name evidence="1" type="ordered locus">Mtc_0307</name>
</gene>
<protein>
    <submittedName>
        <fullName evidence="1">Uncharacterized protein</fullName>
    </submittedName>
</protein>
<reference evidence="1 2" key="1">
    <citation type="journal article" date="2012" name="J. Bacteriol.">
        <title>Complete genome sequence of a thermophilic methanogen, Methanocella conradii HZ254, isolated from Chinese rice field soil.</title>
        <authorList>
            <person name="Lu Z."/>
            <person name="Lu Y."/>
        </authorList>
    </citation>
    <scope>NUCLEOTIDE SEQUENCE [LARGE SCALE GENOMIC DNA]</scope>
    <source>
        <strain evidence="2">DSM 24694 / JCM 17849 / CGMCC 1.5162 / HZ254</strain>
    </source>
</reference>
<dbReference type="KEGG" id="mez:Mtc_0307"/>
<name>H8I975_METCZ</name>
<keyword evidence="2" id="KW-1185">Reference proteome</keyword>
<dbReference type="GeneID" id="11970187"/>
<evidence type="ECO:0000313" key="2">
    <source>
        <dbReference type="Proteomes" id="UP000005233"/>
    </source>
</evidence>
<proteinExistence type="predicted"/>
<evidence type="ECO:0000313" key="1">
    <source>
        <dbReference type="EMBL" id="AFC99078.1"/>
    </source>
</evidence>